<dbReference type="InterPro" id="IPR044838">
    <property type="entry name" value="EGY1-like"/>
</dbReference>
<protein>
    <submittedName>
        <fullName evidence="13">Uncharacterized protein</fullName>
    </submittedName>
</protein>
<name>A0AAD9ZUE8_9ROSI</name>
<keyword evidence="9 12" id="KW-1133">Transmembrane helix</keyword>
<comment type="similarity">
    <text evidence="2">Belongs to the peptidase M50B family.</text>
</comment>
<evidence type="ECO:0000256" key="7">
    <source>
        <dbReference type="ARBA" id="ARBA00022801"/>
    </source>
</evidence>
<keyword evidence="8" id="KW-0809">Transit peptide</keyword>
<evidence type="ECO:0000256" key="11">
    <source>
        <dbReference type="ARBA" id="ARBA00023136"/>
    </source>
</evidence>
<keyword evidence="10" id="KW-0482">Metalloprotease</keyword>
<evidence type="ECO:0000256" key="9">
    <source>
        <dbReference type="ARBA" id="ARBA00022989"/>
    </source>
</evidence>
<evidence type="ECO:0000256" key="4">
    <source>
        <dbReference type="ARBA" id="ARBA00022640"/>
    </source>
</evidence>
<keyword evidence="3" id="KW-0150">Chloroplast</keyword>
<keyword evidence="7" id="KW-0378">Hydrolase</keyword>
<reference evidence="13" key="1">
    <citation type="journal article" date="2023" name="Plant J.">
        <title>Genome sequences and population genomics provide insights into the demographic history, inbreeding, and mutation load of two 'living fossil' tree species of Dipteronia.</title>
        <authorList>
            <person name="Feng Y."/>
            <person name="Comes H.P."/>
            <person name="Chen J."/>
            <person name="Zhu S."/>
            <person name="Lu R."/>
            <person name="Zhang X."/>
            <person name="Li P."/>
            <person name="Qiu J."/>
            <person name="Olsen K.M."/>
            <person name="Qiu Y."/>
        </authorList>
    </citation>
    <scope>NUCLEOTIDE SEQUENCE</scope>
    <source>
        <strain evidence="13">NBL</strain>
    </source>
</reference>
<comment type="subcellular location">
    <subcellularLocation>
        <location evidence="1">Plastid</location>
        <location evidence="1">Chloroplast membrane</location>
        <topology evidence="1">Multi-pass membrane protein</topology>
    </subcellularLocation>
</comment>
<dbReference type="Proteomes" id="UP001281410">
    <property type="component" value="Unassembled WGS sequence"/>
</dbReference>
<sequence>MNNYESLLPNKKAPFDIPVACTASAYLTSLVLAVAAFVADGSFNGGNNAMRRDVQRLITEEEFNFRLLSADGLDTPEQTSIPQEQSTQLYFSIKV</sequence>
<evidence type="ECO:0000256" key="8">
    <source>
        <dbReference type="ARBA" id="ARBA00022946"/>
    </source>
</evidence>
<keyword evidence="6 12" id="KW-0812">Transmembrane</keyword>
<keyword evidence="4" id="KW-0934">Plastid</keyword>
<gene>
    <name evidence="13" type="ORF">Dsin_024417</name>
</gene>
<keyword evidence="5" id="KW-0645">Protease</keyword>
<evidence type="ECO:0000256" key="1">
    <source>
        <dbReference type="ARBA" id="ARBA00004508"/>
    </source>
</evidence>
<dbReference type="GO" id="GO:0006508">
    <property type="term" value="P:proteolysis"/>
    <property type="evidence" value="ECO:0007669"/>
    <property type="project" value="UniProtKB-KW"/>
</dbReference>
<feature type="transmembrane region" description="Helical" evidence="12">
    <location>
        <begin position="17"/>
        <end position="43"/>
    </location>
</feature>
<comment type="caution">
    <text evidence="13">The sequence shown here is derived from an EMBL/GenBank/DDBJ whole genome shotgun (WGS) entry which is preliminary data.</text>
</comment>
<evidence type="ECO:0000256" key="2">
    <source>
        <dbReference type="ARBA" id="ARBA00007931"/>
    </source>
</evidence>
<dbReference type="EMBL" id="JANJYJ010000008">
    <property type="protein sequence ID" value="KAK3193107.1"/>
    <property type="molecule type" value="Genomic_DNA"/>
</dbReference>
<organism evidence="13 14">
    <name type="scientific">Dipteronia sinensis</name>
    <dbReference type="NCBI Taxonomy" id="43782"/>
    <lineage>
        <taxon>Eukaryota</taxon>
        <taxon>Viridiplantae</taxon>
        <taxon>Streptophyta</taxon>
        <taxon>Embryophyta</taxon>
        <taxon>Tracheophyta</taxon>
        <taxon>Spermatophyta</taxon>
        <taxon>Magnoliopsida</taxon>
        <taxon>eudicotyledons</taxon>
        <taxon>Gunneridae</taxon>
        <taxon>Pentapetalae</taxon>
        <taxon>rosids</taxon>
        <taxon>malvids</taxon>
        <taxon>Sapindales</taxon>
        <taxon>Sapindaceae</taxon>
        <taxon>Hippocastanoideae</taxon>
        <taxon>Acereae</taxon>
        <taxon>Dipteronia</taxon>
    </lineage>
</organism>
<evidence type="ECO:0000256" key="12">
    <source>
        <dbReference type="SAM" id="Phobius"/>
    </source>
</evidence>
<dbReference type="PANTHER" id="PTHR31412:SF2">
    <property type="entry name" value="ZINC METALLOPEPTIDASE EGY3, CHLOROPLASTIC-RELATED"/>
    <property type="match status" value="1"/>
</dbReference>
<dbReference type="PANTHER" id="PTHR31412">
    <property type="entry name" value="ZINC METALLOPROTEASE EGY1"/>
    <property type="match status" value="1"/>
</dbReference>
<evidence type="ECO:0000256" key="6">
    <source>
        <dbReference type="ARBA" id="ARBA00022692"/>
    </source>
</evidence>
<evidence type="ECO:0000256" key="10">
    <source>
        <dbReference type="ARBA" id="ARBA00023049"/>
    </source>
</evidence>
<keyword evidence="14" id="KW-1185">Reference proteome</keyword>
<evidence type="ECO:0000256" key="3">
    <source>
        <dbReference type="ARBA" id="ARBA00022528"/>
    </source>
</evidence>
<dbReference type="AlphaFoldDB" id="A0AAD9ZUE8"/>
<accession>A0AAD9ZUE8</accession>
<proteinExistence type="inferred from homology"/>
<evidence type="ECO:0000313" key="13">
    <source>
        <dbReference type="EMBL" id="KAK3193107.1"/>
    </source>
</evidence>
<evidence type="ECO:0000313" key="14">
    <source>
        <dbReference type="Proteomes" id="UP001281410"/>
    </source>
</evidence>
<evidence type="ECO:0000256" key="5">
    <source>
        <dbReference type="ARBA" id="ARBA00022670"/>
    </source>
</evidence>
<dbReference type="GO" id="GO:0008237">
    <property type="term" value="F:metallopeptidase activity"/>
    <property type="evidence" value="ECO:0007669"/>
    <property type="project" value="UniProtKB-KW"/>
</dbReference>
<keyword evidence="11 12" id="KW-0472">Membrane</keyword>
<dbReference type="GO" id="GO:0031969">
    <property type="term" value="C:chloroplast membrane"/>
    <property type="evidence" value="ECO:0007669"/>
    <property type="project" value="UniProtKB-SubCell"/>
</dbReference>